<organism evidence="1">
    <name type="scientific">uncultured bacterium</name>
    <name type="common">gcode 4</name>
    <dbReference type="NCBI Taxonomy" id="1234023"/>
    <lineage>
        <taxon>Bacteria</taxon>
        <taxon>environmental samples</taxon>
    </lineage>
</organism>
<evidence type="ECO:0000313" key="1">
    <source>
        <dbReference type="EMBL" id="EKE26461.1"/>
    </source>
</evidence>
<comment type="caution">
    <text evidence="1">The sequence shown here is derived from an EMBL/GenBank/DDBJ whole genome shotgun (WGS) entry which is preliminary data.</text>
</comment>
<gene>
    <name evidence="1" type="ORF">ACD_4C00282G0001</name>
</gene>
<proteinExistence type="predicted"/>
<reference evidence="1" key="1">
    <citation type="journal article" date="2012" name="Science">
        <title>Fermentation, hydrogen, and sulfur metabolism in multiple uncultivated bacterial phyla.</title>
        <authorList>
            <person name="Wrighton K.C."/>
            <person name="Thomas B.C."/>
            <person name="Sharon I."/>
            <person name="Miller C.S."/>
            <person name="Castelle C.J."/>
            <person name="VerBerkmoes N.C."/>
            <person name="Wilkins M.J."/>
            <person name="Hettich R.L."/>
            <person name="Lipton M.S."/>
            <person name="Williams K.H."/>
            <person name="Long P.E."/>
            <person name="Banfield J.F."/>
        </authorList>
    </citation>
    <scope>NUCLEOTIDE SEQUENCE [LARGE SCALE GENOMIC DNA]</scope>
</reference>
<accession>K2F5V4</accession>
<name>K2F5V4_9BACT</name>
<dbReference type="EMBL" id="AMFJ01000798">
    <property type="protein sequence ID" value="EKE26461.1"/>
    <property type="molecule type" value="Genomic_DNA"/>
</dbReference>
<dbReference type="AlphaFoldDB" id="K2F5V4"/>
<protein>
    <submittedName>
        <fullName evidence="1">Uncharacterized protein</fullName>
    </submittedName>
</protein>
<sequence length="130" mass="15327">MEWLDFYVRFSQLKKNVYDGIIELSEEDGFSIIKRKIESIPLSLEIKKTYLSFHICECSTVSYEEAPNTDFRGEYSIEKMFEDVLFEINKKLGLTTSDVLKYYWIEYVEKSVKDSTESIISKTQSNESKK</sequence>